<keyword evidence="1" id="KW-1133">Transmembrane helix</keyword>
<evidence type="ECO:0000313" key="2">
    <source>
        <dbReference type="EMBL" id="GAA5226022.1"/>
    </source>
</evidence>
<gene>
    <name evidence="2" type="ORF">GCM10025778_05520</name>
</gene>
<evidence type="ECO:0008006" key="4">
    <source>
        <dbReference type="Google" id="ProtNLM"/>
    </source>
</evidence>
<keyword evidence="1" id="KW-0812">Transmembrane</keyword>
<feature type="transmembrane region" description="Helical" evidence="1">
    <location>
        <begin position="7"/>
        <end position="23"/>
    </location>
</feature>
<evidence type="ECO:0000256" key="1">
    <source>
        <dbReference type="SAM" id="Phobius"/>
    </source>
</evidence>
<reference evidence="3" key="1">
    <citation type="journal article" date="2019" name="Int. J. Syst. Evol. Microbiol.">
        <title>The Global Catalogue of Microorganisms (GCM) 10K type strain sequencing project: providing services to taxonomists for standard genome sequencing and annotation.</title>
        <authorList>
            <consortium name="The Broad Institute Genomics Platform"/>
            <consortium name="The Broad Institute Genome Sequencing Center for Infectious Disease"/>
            <person name="Wu L."/>
            <person name="Ma J."/>
        </authorList>
    </citation>
    <scope>NUCLEOTIDE SEQUENCE [LARGE SCALE GENOMIC DNA]</scope>
    <source>
        <strain evidence="3">JCM 18952</strain>
    </source>
</reference>
<dbReference type="RefSeq" id="WP_210099329.1">
    <property type="nucleotide sequence ID" value="NZ_BAABLK010000009.1"/>
</dbReference>
<sequence>MTTVNFLCGLGIVAGTVGSWLFMADYAANFSTPLTGETPFVDLLNALGFSFTIAAPALMLLGLAWHAFSTKAGRPPVAVVVALLAGIFADMAFLGGGLVQVLAQSLFLAAWMPERTPESWLGPNAASRDASRPHSIKWTHSRGSARSAAVSLAGRRLSRGGELLCDRTPRRVRQRPRRQKAIRAMRRQARVRFMES</sequence>
<keyword evidence="1" id="KW-0472">Membrane</keyword>
<accession>A0ABP9THH0</accession>
<organism evidence="2 3">
    <name type="scientific">Paeniglutamicibacter antarcticus</name>
    <dbReference type="NCBI Taxonomy" id="494023"/>
    <lineage>
        <taxon>Bacteria</taxon>
        <taxon>Bacillati</taxon>
        <taxon>Actinomycetota</taxon>
        <taxon>Actinomycetes</taxon>
        <taxon>Micrococcales</taxon>
        <taxon>Micrococcaceae</taxon>
        <taxon>Paeniglutamicibacter</taxon>
    </lineage>
</organism>
<name>A0ABP9THH0_9MICC</name>
<dbReference type="Proteomes" id="UP001501257">
    <property type="component" value="Unassembled WGS sequence"/>
</dbReference>
<evidence type="ECO:0000313" key="3">
    <source>
        <dbReference type="Proteomes" id="UP001501257"/>
    </source>
</evidence>
<feature type="transmembrane region" description="Helical" evidence="1">
    <location>
        <begin position="43"/>
        <end position="65"/>
    </location>
</feature>
<comment type="caution">
    <text evidence="2">The sequence shown here is derived from an EMBL/GenBank/DDBJ whole genome shotgun (WGS) entry which is preliminary data.</text>
</comment>
<dbReference type="EMBL" id="BAABLK010000009">
    <property type="protein sequence ID" value="GAA5226022.1"/>
    <property type="molecule type" value="Genomic_DNA"/>
</dbReference>
<feature type="transmembrane region" description="Helical" evidence="1">
    <location>
        <begin position="77"/>
        <end position="99"/>
    </location>
</feature>
<protein>
    <recommendedName>
        <fullName evidence="4">DUF4386 family protein</fullName>
    </recommendedName>
</protein>
<proteinExistence type="predicted"/>
<keyword evidence="3" id="KW-1185">Reference proteome</keyword>